<evidence type="ECO:0000259" key="15">
    <source>
        <dbReference type="SMART" id="SM00328"/>
    </source>
</evidence>
<comment type="subcellular location">
    <subcellularLocation>
        <location evidence="1 13">Secreted</location>
    </subcellularLocation>
</comment>
<comment type="function">
    <text evidence="13">The cytotoxic action of BPI is limited to many species of Gram-negative bacteria; this specificity may be explained by a strong affinity of the very basic N-terminal half for the negatively charged lipopolysaccharides that are unique to the Gram-negative bacterial outer envelope.</text>
</comment>
<keyword evidence="4 13" id="KW-0964">Secreted</keyword>
<keyword evidence="14" id="KW-0812">Transmembrane</keyword>
<dbReference type="GO" id="GO:0008289">
    <property type="term" value="F:lipid binding"/>
    <property type="evidence" value="ECO:0007669"/>
    <property type="project" value="InterPro"/>
</dbReference>
<dbReference type="Pfam" id="PF01273">
    <property type="entry name" value="LBP_BPI_CETP"/>
    <property type="match status" value="1"/>
</dbReference>
<dbReference type="InterPro" id="IPR017943">
    <property type="entry name" value="Bactericidal_perm-incr_a/b_dom"/>
</dbReference>
<keyword evidence="18" id="KW-1185">Reference proteome</keyword>
<keyword evidence="7 13" id="KW-0391">Immunity</keyword>
<feature type="domain" description="Lipid-binding serum glycoprotein C-terminal" evidence="16">
    <location>
        <begin position="269"/>
        <end position="452"/>
    </location>
</feature>
<dbReference type="SUPFAM" id="SSF55394">
    <property type="entry name" value="Bactericidal permeability-increasing protein, BPI"/>
    <property type="match status" value="2"/>
</dbReference>
<evidence type="ECO:0000313" key="17">
    <source>
        <dbReference type="EMBL" id="RXN35609.1"/>
    </source>
</evidence>
<dbReference type="GO" id="GO:0045087">
    <property type="term" value="P:innate immune response"/>
    <property type="evidence" value="ECO:0007669"/>
    <property type="project" value="UniProtKB-UniRule"/>
</dbReference>
<evidence type="ECO:0000256" key="4">
    <source>
        <dbReference type="ARBA" id="ARBA00022525"/>
    </source>
</evidence>
<reference evidence="17 18" key="1">
    <citation type="submission" date="2018-03" db="EMBL/GenBank/DDBJ databases">
        <title>Draft genome sequence of Rohu Carp (Labeo rohita).</title>
        <authorList>
            <person name="Das P."/>
            <person name="Kushwaha B."/>
            <person name="Joshi C.G."/>
            <person name="Kumar D."/>
            <person name="Nagpure N.S."/>
            <person name="Sahoo L."/>
            <person name="Das S.P."/>
            <person name="Bit A."/>
            <person name="Patnaik S."/>
            <person name="Meher P.K."/>
            <person name="Jayasankar P."/>
            <person name="Koringa P.G."/>
            <person name="Patel N.V."/>
            <person name="Hinsu A.T."/>
            <person name="Kumar R."/>
            <person name="Pandey M."/>
            <person name="Agarwal S."/>
            <person name="Srivastava S."/>
            <person name="Singh M."/>
            <person name="Iquebal M.A."/>
            <person name="Jaiswal S."/>
            <person name="Angadi U.B."/>
            <person name="Kumar N."/>
            <person name="Raza M."/>
            <person name="Shah T.M."/>
            <person name="Rai A."/>
            <person name="Jena J.K."/>
        </authorList>
    </citation>
    <scope>NUCLEOTIDE SEQUENCE [LARGE SCALE GENOMIC DNA]</scope>
    <source>
        <strain evidence="17">DASCIFA01</strain>
        <tissue evidence="17">Testis</tissue>
    </source>
</reference>
<feature type="domain" description="Lipid-binding serum glycoprotein N-terminal" evidence="15">
    <location>
        <begin position="65"/>
        <end position="254"/>
    </location>
</feature>
<comment type="similarity">
    <text evidence="2">Belongs to the BPI/LBP/Plunc superfamily. BPI/LBP family.</text>
</comment>
<dbReference type="Gene3D" id="3.15.20.10">
    <property type="entry name" value="Bactericidal permeability-increasing protein, domain 2"/>
    <property type="match status" value="1"/>
</dbReference>
<evidence type="ECO:0000256" key="14">
    <source>
        <dbReference type="SAM" id="Phobius"/>
    </source>
</evidence>
<dbReference type="InterPro" id="IPR001124">
    <property type="entry name" value="Lipid-bd_serum_glycop_C"/>
</dbReference>
<comment type="domain">
    <text evidence="13">The N- and C-terminal barrels adopt an identical fold despite having only 13% of conserved residues.</text>
</comment>
<evidence type="ECO:0000256" key="11">
    <source>
        <dbReference type="ARBA" id="ARBA00025943"/>
    </source>
</evidence>
<dbReference type="Gene3D" id="3.15.10.10">
    <property type="entry name" value="Bactericidal permeability-increasing protein, domain 1"/>
    <property type="match status" value="2"/>
</dbReference>
<evidence type="ECO:0000259" key="16">
    <source>
        <dbReference type="SMART" id="SM00329"/>
    </source>
</evidence>
<keyword evidence="8 13" id="KW-0044">Antibiotic</keyword>
<evidence type="ECO:0000256" key="10">
    <source>
        <dbReference type="ARBA" id="ARBA00023180"/>
    </source>
</evidence>
<organism evidence="17 18">
    <name type="scientific">Labeo rohita</name>
    <name type="common">Indian major carp</name>
    <name type="synonym">Cyprinus rohita</name>
    <dbReference type="NCBI Taxonomy" id="84645"/>
    <lineage>
        <taxon>Eukaryota</taxon>
        <taxon>Metazoa</taxon>
        <taxon>Chordata</taxon>
        <taxon>Craniata</taxon>
        <taxon>Vertebrata</taxon>
        <taxon>Euteleostomi</taxon>
        <taxon>Actinopterygii</taxon>
        <taxon>Neopterygii</taxon>
        <taxon>Teleostei</taxon>
        <taxon>Ostariophysi</taxon>
        <taxon>Cypriniformes</taxon>
        <taxon>Cyprinidae</taxon>
        <taxon>Labeoninae</taxon>
        <taxon>Labeonini</taxon>
        <taxon>Labeo</taxon>
    </lineage>
</organism>
<dbReference type="EMBL" id="QBIY01011105">
    <property type="protein sequence ID" value="RXN35609.1"/>
    <property type="molecule type" value="Genomic_DNA"/>
</dbReference>
<dbReference type="STRING" id="84645.A0A498NVK2"/>
<keyword evidence="5 13" id="KW-0929">Antimicrobial</keyword>
<evidence type="ECO:0000256" key="2">
    <source>
        <dbReference type="ARBA" id="ARBA00007292"/>
    </source>
</evidence>
<feature type="transmembrane region" description="Helical" evidence="14">
    <location>
        <begin position="32"/>
        <end position="55"/>
    </location>
</feature>
<dbReference type="SMART" id="SM00328">
    <property type="entry name" value="BPI1"/>
    <property type="match status" value="1"/>
</dbReference>
<evidence type="ECO:0000256" key="8">
    <source>
        <dbReference type="ARBA" id="ARBA00023022"/>
    </source>
</evidence>
<dbReference type="Proteomes" id="UP000290572">
    <property type="component" value="Unassembled WGS sequence"/>
</dbReference>
<dbReference type="AlphaFoldDB" id="A0A498NVK2"/>
<feature type="disulfide bond" evidence="12">
    <location>
        <begin position="148"/>
        <end position="187"/>
    </location>
</feature>
<evidence type="ECO:0000256" key="7">
    <source>
        <dbReference type="ARBA" id="ARBA00022859"/>
    </source>
</evidence>
<keyword evidence="14" id="KW-0472">Membrane</keyword>
<dbReference type="InterPro" id="IPR017942">
    <property type="entry name" value="Lipid-bd_serum_glycop_N"/>
</dbReference>
<keyword evidence="13" id="KW-0732">Signal</keyword>
<keyword evidence="6 13" id="KW-0399">Innate immunity</keyword>
<evidence type="ECO:0000313" key="18">
    <source>
        <dbReference type="Proteomes" id="UP000290572"/>
    </source>
</evidence>
<comment type="caution">
    <text evidence="17">The sequence shown here is derived from an EMBL/GenBank/DDBJ whole genome shotgun (WGS) entry which is preliminary data.</text>
</comment>
<evidence type="ECO:0000256" key="3">
    <source>
        <dbReference type="ARBA" id="ARBA00017827"/>
    </source>
</evidence>
<sequence>MVSFTQCCCQLASRQFKHPDRKRPSIGTSQQFKIIVLEMMFLWCVLVLVNLVSVATDTNAGVKVRLTQKGLEYGRQIAIASIQQKLRTIQLQDISGTERVKAVGKVQYSFTGRNSGSFDLSVNELTISTTIVITSDNTGRPMVSVKTCAATVGSVKVKFHGGASWLYNLFRSFINKALRNALQKKICPLVIRSIADTNPHLKTLNGDMINYVLITVLAKVDQYAEIEYSMVGSPVISNTFIDLGLKGEFYNIGQHKEPPFSPKPFSLPTQDTKMLYFGISAFSINSAGFVYQTAGVLRLSITDDMIETMYPDLMVKLLVETVKEPLVTFEPNNMTVQASSTVTAYAIQPNSTLSPLFVLNLEGSVSAHMYVTELKLAGNVTLNKFKMSVAESYVGPFQVGSLDKIFTVVLRVAVLPLVNARLQEGFPLPAIGKMQLVNSQLQVLKDYLLIGTDVQFNG</sequence>
<dbReference type="SMART" id="SM00329">
    <property type="entry name" value="BPI2"/>
    <property type="match status" value="1"/>
</dbReference>
<dbReference type="PIRSF" id="PIRSF002417">
    <property type="entry name" value="Lipid_binding_protein"/>
    <property type="match status" value="1"/>
</dbReference>
<dbReference type="InterPro" id="IPR030675">
    <property type="entry name" value="BPI/LBP"/>
</dbReference>
<dbReference type="Pfam" id="PF02886">
    <property type="entry name" value="LBP_BPI_CETP_C"/>
    <property type="match status" value="2"/>
</dbReference>
<comment type="domain">
    <text evidence="13">The N-terminal region may be exposed to the interior of the granule, whereas the C-terminal portion may be embedded in the membrane. During phagocytosis and degranulation, proteases may be released and activated and cleave BPI at the junction of the N- and C-terminal portions of the molecule, providing controlled release of the N-terminal antibacterial fragment when bacteria are ingested.</text>
</comment>
<dbReference type="InterPro" id="IPR032942">
    <property type="entry name" value="BPI/LBP/Plunc"/>
</dbReference>
<protein>
    <recommendedName>
        <fullName evidence="3 13">Bactericidal permeability-increasing protein</fullName>
        <shortName evidence="13">BPI</shortName>
    </recommendedName>
</protein>
<keyword evidence="14" id="KW-1133">Transmembrane helix</keyword>
<evidence type="ECO:0000256" key="13">
    <source>
        <dbReference type="RuleBase" id="RU369039"/>
    </source>
</evidence>
<comment type="subunit">
    <text evidence="11 13">Monomer. Homodimer; disulfide-linked.</text>
</comment>
<evidence type="ECO:0000256" key="6">
    <source>
        <dbReference type="ARBA" id="ARBA00022588"/>
    </source>
</evidence>
<evidence type="ECO:0000256" key="5">
    <source>
        <dbReference type="ARBA" id="ARBA00022529"/>
    </source>
</evidence>
<proteinExistence type="inferred from homology"/>
<name>A0A498NVK2_LABRO</name>
<evidence type="ECO:0000256" key="12">
    <source>
        <dbReference type="PIRSR" id="PIRSR002417-50"/>
    </source>
</evidence>
<dbReference type="GO" id="GO:0005615">
    <property type="term" value="C:extracellular space"/>
    <property type="evidence" value="ECO:0007669"/>
    <property type="project" value="UniProtKB-UniRule"/>
</dbReference>
<dbReference type="GO" id="GO:0050829">
    <property type="term" value="P:defense response to Gram-negative bacterium"/>
    <property type="evidence" value="ECO:0007669"/>
    <property type="project" value="UniProtKB-UniRule"/>
</dbReference>
<accession>A0A498NVK2</accession>
<evidence type="ECO:0000256" key="9">
    <source>
        <dbReference type="ARBA" id="ARBA00023157"/>
    </source>
</evidence>
<evidence type="ECO:0000256" key="1">
    <source>
        <dbReference type="ARBA" id="ARBA00004613"/>
    </source>
</evidence>
<keyword evidence="10 13" id="KW-0325">Glycoprotein</keyword>
<dbReference type="PANTHER" id="PTHR10504">
    <property type="entry name" value="BACTERICIDAL PERMEABILITY-INCREASING BPI PROTEIN-RELATED"/>
    <property type="match status" value="1"/>
</dbReference>
<dbReference type="PANTHER" id="PTHR10504:SF84">
    <property type="entry name" value="BACTERICIDAL PERMEABILITY-INCREASING PROTEIN"/>
    <property type="match status" value="1"/>
</dbReference>
<keyword evidence="9 12" id="KW-1015">Disulfide bond</keyword>
<gene>
    <name evidence="17" type="ORF">ROHU_014197</name>
</gene>